<keyword evidence="1" id="KW-0812">Transmembrane</keyword>
<reference evidence="2 3" key="1">
    <citation type="submission" date="2018-10" db="EMBL/GenBank/DDBJ databases">
        <title>Genomic Encyclopedia of Type Strains, Phase IV (KMG-IV): sequencing the most valuable type-strain genomes for metagenomic binning, comparative biology and taxonomic classification.</title>
        <authorList>
            <person name="Goeker M."/>
        </authorList>
    </citation>
    <scope>NUCLEOTIDE SEQUENCE [LARGE SCALE GENOMIC DNA]</scope>
    <source>
        <strain evidence="2 3">DSM 3303</strain>
    </source>
</reference>
<gene>
    <name evidence="2" type="ORF">C8E02_0412</name>
</gene>
<feature type="transmembrane region" description="Helical" evidence="1">
    <location>
        <begin position="101"/>
        <end position="118"/>
    </location>
</feature>
<accession>A0A495BM17</accession>
<protein>
    <recommendedName>
        <fullName evidence="4">Inner membrane protein</fullName>
    </recommendedName>
</protein>
<feature type="transmembrane region" description="Helical" evidence="1">
    <location>
        <begin position="75"/>
        <end position="95"/>
    </location>
</feature>
<dbReference type="Pfam" id="PF04304">
    <property type="entry name" value="DUF454"/>
    <property type="match status" value="1"/>
</dbReference>
<evidence type="ECO:0000256" key="1">
    <source>
        <dbReference type="SAM" id="Phobius"/>
    </source>
</evidence>
<dbReference type="AlphaFoldDB" id="A0A495BM17"/>
<comment type="caution">
    <text evidence="2">The sequence shown here is derived from an EMBL/GenBank/DDBJ whole genome shotgun (WGS) entry which is preliminary data.</text>
</comment>
<evidence type="ECO:0000313" key="2">
    <source>
        <dbReference type="EMBL" id="RKQ61990.1"/>
    </source>
</evidence>
<dbReference type="EMBL" id="RBID01000005">
    <property type="protein sequence ID" value="RKQ61990.1"/>
    <property type="molecule type" value="Genomic_DNA"/>
</dbReference>
<sequence>MKLRLQRMLWLAAGWLCLLLALIGALLPVMPTTVFVLMAAACFGRSSPALLHWLHHHPRLGPPLLQWQRYHGMTARTKAVALGTVALSFSFSLYATLQQPWLTALLLLVWAALSLWMWRLPTIPATSACCAMLDSKS</sequence>
<dbReference type="RefSeq" id="WP_120809456.1">
    <property type="nucleotide sequence ID" value="NZ_RBID01000005.1"/>
</dbReference>
<dbReference type="Proteomes" id="UP000279384">
    <property type="component" value="Unassembled WGS sequence"/>
</dbReference>
<dbReference type="PIRSF" id="PIRSF016789">
    <property type="entry name" value="DUF454"/>
    <property type="match status" value="1"/>
</dbReference>
<organism evidence="2 3">
    <name type="scientific">Vogesella indigofera</name>
    <name type="common">Pseudomonas indigofera</name>
    <dbReference type="NCBI Taxonomy" id="45465"/>
    <lineage>
        <taxon>Bacteria</taxon>
        <taxon>Pseudomonadati</taxon>
        <taxon>Pseudomonadota</taxon>
        <taxon>Betaproteobacteria</taxon>
        <taxon>Neisseriales</taxon>
        <taxon>Chromobacteriaceae</taxon>
        <taxon>Vogesella</taxon>
    </lineage>
</organism>
<evidence type="ECO:0000313" key="3">
    <source>
        <dbReference type="Proteomes" id="UP000279384"/>
    </source>
</evidence>
<keyword evidence="1" id="KW-0472">Membrane</keyword>
<dbReference type="PANTHER" id="PTHR35813:SF1">
    <property type="entry name" value="INNER MEMBRANE PROTEIN YBAN"/>
    <property type="match status" value="1"/>
</dbReference>
<dbReference type="GO" id="GO:0005886">
    <property type="term" value="C:plasma membrane"/>
    <property type="evidence" value="ECO:0007669"/>
    <property type="project" value="TreeGrafter"/>
</dbReference>
<dbReference type="PANTHER" id="PTHR35813">
    <property type="entry name" value="INNER MEMBRANE PROTEIN YBAN"/>
    <property type="match status" value="1"/>
</dbReference>
<evidence type="ECO:0008006" key="4">
    <source>
        <dbReference type="Google" id="ProtNLM"/>
    </source>
</evidence>
<dbReference type="InterPro" id="IPR007401">
    <property type="entry name" value="DUF454"/>
</dbReference>
<name>A0A495BM17_VOGIN</name>
<keyword evidence="1" id="KW-1133">Transmembrane helix</keyword>
<proteinExistence type="predicted"/>